<dbReference type="PANTHER" id="PTHR43656:SF2">
    <property type="entry name" value="BINDING OXIDOREDUCTASE, PUTATIVE (AFU_ORTHOLOGUE AFUA_2G08260)-RELATED"/>
    <property type="match status" value="1"/>
</dbReference>
<evidence type="ECO:0000256" key="2">
    <source>
        <dbReference type="ARBA" id="ARBA00023002"/>
    </source>
</evidence>
<dbReference type="InterPro" id="IPR013785">
    <property type="entry name" value="Aldolase_TIM"/>
</dbReference>
<reference evidence="4 5" key="1">
    <citation type="submission" date="2022-06" db="EMBL/GenBank/DDBJ databases">
        <title>Genomic Encyclopedia of Archaeal and Bacterial Type Strains, Phase II (KMG-II): from individual species to whole genera.</title>
        <authorList>
            <person name="Goeker M."/>
        </authorList>
    </citation>
    <scope>NUCLEOTIDE SEQUENCE [LARGE SCALE GENOMIC DNA]</scope>
    <source>
        <strain evidence="4 5">DSM 45037</strain>
    </source>
</reference>
<dbReference type="Pfam" id="PF00724">
    <property type="entry name" value="Oxidored_FMN"/>
    <property type="match status" value="1"/>
</dbReference>
<dbReference type="PANTHER" id="PTHR43656">
    <property type="entry name" value="BINDING OXIDOREDUCTASE, PUTATIVE (AFU_ORTHOLOGUE AFUA_2G08260)-RELATED"/>
    <property type="match status" value="1"/>
</dbReference>
<keyword evidence="5" id="KW-1185">Reference proteome</keyword>
<evidence type="ECO:0000313" key="4">
    <source>
        <dbReference type="EMBL" id="MCP2159203.1"/>
    </source>
</evidence>
<dbReference type="RefSeq" id="WP_253652793.1">
    <property type="nucleotide sequence ID" value="NZ_JAMTCG010000001.1"/>
</dbReference>
<keyword evidence="1" id="KW-0285">Flavoprotein</keyword>
<accession>A0ABT1H0B5</accession>
<dbReference type="InterPro" id="IPR012349">
    <property type="entry name" value="Split_barrel_FMN-bd"/>
</dbReference>
<dbReference type="NCBIfam" id="TIGR00026">
    <property type="entry name" value="hi_GC_TIGR00026"/>
    <property type="match status" value="1"/>
</dbReference>
<dbReference type="InterPro" id="IPR001155">
    <property type="entry name" value="OxRdtase_FMN_N"/>
</dbReference>
<dbReference type="Gene3D" id="2.30.110.10">
    <property type="entry name" value="Electron Transport, Fmn-binding Protein, Chain A"/>
    <property type="match status" value="1"/>
</dbReference>
<dbReference type="SUPFAM" id="SSF51395">
    <property type="entry name" value="FMN-linked oxidoreductases"/>
    <property type="match status" value="1"/>
</dbReference>
<sequence>MTSTTPAPSATLASPLRLPNGQVLGNRIMKSALSEGLAGADHLPGERIGALYRRWSEGGFGLVVTGNVMVDRRHLGEPGNVVLEADSDLDGFRSWAKTVQDGGSPVWMQLNHPGRQASPLASTHHAVAPSSRGVAIPGVPAPRALTDAEIGDIVERFATAAALADAAGFDGVQIHAAHGYLVSQFLSPLSNDRTDRWGGDIDGRMRFLLALVHAIRDAVRPGFALGVKLNSADFQRGGFSEDDSRAVIDAIADEDIDLLEISGGSYESPAMMGRAQSASTRAREAYFLDYAETVRAVAKDIPIAVTGGFRTRDTMARAIADGLCDVVGIGRPAAVLPDAAGAVLRGGTTVLPAGSLRLPVPARVGAARTARTVEGALDLQWHTDQLHRMGDGDDPDPDRPLRRTVVSTLRRNGFDALRSRRRGVTESTDTAARKFRVERAVGRRVANPTVRALGRLGIRTSLATEIETTGRKTGLRRRVPVTAAFDTTGAWVISQHGRRSGWGANITADPAVSIRQGDRWRSGTAAFVPDDDVRARAATFASHPALRPLAVAVARATATTPISVRISFTDIPGARP</sequence>
<gene>
    <name evidence="4" type="ORF">LX12_000367</name>
</gene>
<protein>
    <submittedName>
        <fullName evidence="4">Deazaflavin-dependent oxidoreductase, nitroreductase family</fullName>
    </submittedName>
</protein>
<comment type="caution">
    <text evidence="4">The sequence shown here is derived from an EMBL/GenBank/DDBJ whole genome shotgun (WGS) entry which is preliminary data.</text>
</comment>
<dbReference type="CDD" id="cd04733">
    <property type="entry name" value="OYE_like_2_FMN"/>
    <property type="match status" value="1"/>
</dbReference>
<keyword evidence="2" id="KW-0560">Oxidoreductase</keyword>
<feature type="domain" description="NADH:flavin oxidoreductase/NADH oxidase N-terminal" evidence="3">
    <location>
        <begin position="14"/>
        <end position="338"/>
    </location>
</feature>
<proteinExistence type="predicted"/>
<evidence type="ECO:0000259" key="3">
    <source>
        <dbReference type="Pfam" id="PF00724"/>
    </source>
</evidence>
<dbReference type="Pfam" id="PF04075">
    <property type="entry name" value="F420H2_quin_red"/>
    <property type="match status" value="1"/>
</dbReference>
<dbReference type="EMBL" id="JAMTCG010000001">
    <property type="protein sequence ID" value="MCP2159203.1"/>
    <property type="molecule type" value="Genomic_DNA"/>
</dbReference>
<dbReference type="Gene3D" id="3.20.20.70">
    <property type="entry name" value="Aldolase class I"/>
    <property type="match status" value="1"/>
</dbReference>
<dbReference type="Proteomes" id="UP001205740">
    <property type="component" value="Unassembled WGS sequence"/>
</dbReference>
<organism evidence="4 5">
    <name type="scientific">Williamsia serinedens</name>
    <dbReference type="NCBI Taxonomy" id="391736"/>
    <lineage>
        <taxon>Bacteria</taxon>
        <taxon>Bacillati</taxon>
        <taxon>Actinomycetota</taxon>
        <taxon>Actinomycetes</taxon>
        <taxon>Mycobacteriales</taxon>
        <taxon>Nocardiaceae</taxon>
        <taxon>Williamsia</taxon>
    </lineage>
</organism>
<evidence type="ECO:0000256" key="1">
    <source>
        <dbReference type="ARBA" id="ARBA00022630"/>
    </source>
</evidence>
<evidence type="ECO:0000313" key="5">
    <source>
        <dbReference type="Proteomes" id="UP001205740"/>
    </source>
</evidence>
<dbReference type="InterPro" id="IPR004378">
    <property type="entry name" value="F420H2_quin_Rdtase"/>
</dbReference>
<dbReference type="InterPro" id="IPR051799">
    <property type="entry name" value="NADH_flavin_oxidoreductase"/>
</dbReference>
<name>A0ABT1H0B5_9NOCA</name>